<dbReference type="EMBL" id="CAJVPI010001994">
    <property type="protein sequence ID" value="CAG8633005.1"/>
    <property type="molecule type" value="Genomic_DNA"/>
</dbReference>
<accession>A0A9N9DE61</accession>
<organism evidence="1 2">
    <name type="scientific">Paraglomus brasilianum</name>
    <dbReference type="NCBI Taxonomy" id="144538"/>
    <lineage>
        <taxon>Eukaryota</taxon>
        <taxon>Fungi</taxon>
        <taxon>Fungi incertae sedis</taxon>
        <taxon>Mucoromycota</taxon>
        <taxon>Glomeromycotina</taxon>
        <taxon>Glomeromycetes</taxon>
        <taxon>Paraglomerales</taxon>
        <taxon>Paraglomeraceae</taxon>
        <taxon>Paraglomus</taxon>
    </lineage>
</organism>
<dbReference type="PANTHER" id="PTHR33129">
    <property type="entry name" value="PROTEIN KINASE DOMAIN-CONTAINING PROTEIN-RELATED"/>
    <property type="match status" value="1"/>
</dbReference>
<dbReference type="PANTHER" id="PTHR33129:SF1">
    <property type="entry name" value="ATP-BINDING PROTEIN"/>
    <property type="match status" value="1"/>
</dbReference>
<sequence>QEILREDSYTSKFIHMTVPDPSDFGKMCLAFASDEIARLLIRQTQLEDNVKVIRFLDSTANYSDAGGIRGKLFELFAHERLQKGGVYEIRHLENAKNATPATTTRVTYPAWELNEYTDNNIKKGVYNLPLSKNNETVDSLVLDEHNRDAFLFQMTVNEHHGAKVNGLKSLESFLSNYERISLIYVVPRDKFDKYPWQSYRTTAGKTFKKWNTTNRWIKDINQFVLKMELSEAPKRQNDKEITNNDNNKHVKT</sequence>
<dbReference type="AlphaFoldDB" id="A0A9N9DE61"/>
<protein>
    <submittedName>
        <fullName evidence="1">4985_t:CDS:1</fullName>
    </submittedName>
</protein>
<proteinExistence type="predicted"/>
<keyword evidence="2" id="KW-1185">Reference proteome</keyword>
<reference evidence="1" key="1">
    <citation type="submission" date="2021-06" db="EMBL/GenBank/DDBJ databases">
        <authorList>
            <person name="Kallberg Y."/>
            <person name="Tangrot J."/>
            <person name="Rosling A."/>
        </authorList>
    </citation>
    <scope>NUCLEOTIDE SEQUENCE</scope>
    <source>
        <strain evidence="1">BR232B</strain>
    </source>
</reference>
<dbReference type="InterPro" id="IPR052980">
    <property type="entry name" value="Crinkler_effector"/>
</dbReference>
<name>A0A9N9DE61_9GLOM</name>
<gene>
    <name evidence="1" type="ORF">PBRASI_LOCUS9355</name>
</gene>
<comment type="caution">
    <text evidence="1">The sequence shown here is derived from an EMBL/GenBank/DDBJ whole genome shotgun (WGS) entry which is preliminary data.</text>
</comment>
<dbReference type="Proteomes" id="UP000789739">
    <property type="component" value="Unassembled WGS sequence"/>
</dbReference>
<evidence type="ECO:0000313" key="1">
    <source>
        <dbReference type="EMBL" id="CAG8633005.1"/>
    </source>
</evidence>
<feature type="non-terminal residue" evidence="1">
    <location>
        <position position="1"/>
    </location>
</feature>
<evidence type="ECO:0000313" key="2">
    <source>
        <dbReference type="Proteomes" id="UP000789739"/>
    </source>
</evidence>
<dbReference type="OrthoDB" id="2415938at2759"/>